<evidence type="ECO:0008006" key="4">
    <source>
        <dbReference type="Google" id="ProtNLM"/>
    </source>
</evidence>
<evidence type="ECO:0000313" key="3">
    <source>
        <dbReference type="Proteomes" id="UP000471120"/>
    </source>
</evidence>
<evidence type="ECO:0000256" key="1">
    <source>
        <dbReference type="SAM" id="MobiDB-lite"/>
    </source>
</evidence>
<proteinExistence type="predicted"/>
<comment type="caution">
    <text evidence="2">The sequence shown here is derived from an EMBL/GenBank/DDBJ whole genome shotgun (WGS) entry which is preliminary data.</text>
</comment>
<evidence type="ECO:0000313" key="2">
    <source>
        <dbReference type="EMBL" id="TXG90021.1"/>
    </source>
</evidence>
<dbReference type="AlphaFoldDB" id="A0A6P2CE92"/>
<gene>
    <name evidence="2" type="ORF">DW322_07095</name>
</gene>
<accession>A0A6P2CE92</accession>
<sequence>MEPELIRRGGPASPTDNDMRRRRRTHDVHRIACGVYTPLDPDGLDPLRRHRLAVDAMLPRLSPDAVVSHQSAAVVHGLTLWRTDLSRVHVTRERDGGGRRRAGLRVHPGDLRGRTTRVDGIVVTTLERTVVDLARELPFEQALVAADAALSTAGARRAELERACLEVTGCYGAPAARRVTEYASEGSESVGESRSRVVFAKFGVPLPIQQAELVTAEGRVRVDFLWRGHGVVGEFDGKVKYGRFVRPGEDAGDAVFREKRREDAIRDLGLRVVRWTWDDLDAPADLVARIMRTLGRR</sequence>
<organism evidence="2 3">
    <name type="scientific">Rhodococcus rhodnii</name>
    <dbReference type="NCBI Taxonomy" id="38312"/>
    <lineage>
        <taxon>Bacteria</taxon>
        <taxon>Bacillati</taxon>
        <taxon>Actinomycetota</taxon>
        <taxon>Actinomycetes</taxon>
        <taxon>Mycobacteriales</taxon>
        <taxon>Nocardiaceae</taxon>
        <taxon>Rhodococcus</taxon>
    </lineage>
</organism>
<protein>
    <recommendedName>
        <fullName evidence="4">DUF559 domain-containing protein</fullName>
    </recommendedName>
</protein>
<reference evidence="2 3" key="1">
    <citation type="submission" date="2018-07" db="EMBL/GenBank/DDBJ databases">
        <title>Genome sequence of Rhodococcus rhodnii ATCC 35071 from Rhodnius prolixus.</title>
        <authorList>
            <person name="Patel V."/>
            <person name="Vogel K.J."/>
        </authorList>
    </citation>
    <scope>NUCLEOTIDE SEQUENCE [LARGE SCALE GENOMIC DNA]</scope>
    <source>
        <strain evidence="2 3">ATCC 35071</strain>
    </source>
</reference>
<feature type="region of interest" description="Disordered" evidence="1">
    <location>
        <begin position="1"/>
        <end position="24"/>
    </location>
</feature>
<dbReference type="EMBL" id="QRCM01000001">
    <property type="protein sequence ID" value="TXG90021.1"/>
    <property type="molecule type" value="Genomic_DNA"/>
</dbReference>
<name>A0A6P2CE92_9NOCA</name>
<dbReference type="Proteomes" id="UP000471120">
    <property type="component" value="Unassembled WGS sequence"/>
</dbReference>